<proteinExistence type="predicted"/>
<keyword evidence="3" id="KW-1185">Reference proteome</keyword>
<dbReference type="Proteomes" id="UP000824120">
    <property type="component" value="Chromosome 7"/>
</dbReference>
<dbReference type="EMBL" id="JACXVP010000007">
    <property type="protein sequence ID" value="KAG5594777.1"/>
    <property type="molecule type" value="Genomic_DNA"/>
</dbReference>
<evidence type="ECO:0000256" key="1">
    <source>
        <dbReference type="SAM" id="MobiDB-lite"/>
    </source>
</evidence>
<comment type="caution">
    <text evidence="2">The sequence shown here is derived from an EMBL/GenBank/DDBJ whole genome shotgun (WGS) entry which is preliminary data.</text>
</comment>
<reference evidence="2 3" key="1">
    <citation type="submission" date="2020-09" db="EMBL/GenBank/DDBJ databases">
        <title>De no assembly of potato wild relative species, Solanum commersonii.</title>
        <authorList>
            <person name="Cho K."/>
        </authorList>
    </citation>
    <scope>NUCLEOTIDE SEQUENCE [LARGE SCALE GENOMIC DNA]</scope>
    <source>
        <strain evidence="2">LZ3.2</strain>
        <tissue evidence="2">Leaf</tissue>
    </source>
</reference>
<feature type="region of interest" description="Disordered" evidence="1">
    <location>
        <begin position="23"/>
        <end position="105"/>
    </location>
</feature>
<gene>
    <name evidence="2" type="ORF">H5410_036009</name>
</gene>
<accession>A0A9J5Y2X3</accession>
<name>A0A9J5Y2X3_SOLCO</name>
<evidence type="ECO:0000313" key="3">
    <source>
        <dbReference type="Proteomes" id="UP000824120"/>
    </source>
</evidence>
<dbReference type="AlphaFoldDB" id="A0A9J5Y2X3"/>
<protein>
    <submittedName>
        <fullName evidence="2">Uncharacterized protein</fullName>
    </submittedName>
</protein>
<sequence>MCHFFGLKNISATFIKTTEEDLDKEAHVDQPQTTDHFVEQPRSPIDMDFTNNDPIDIGVVKDKEQTHVQEHEVVEDADKLKDQRGREDVSGPLSTGDVPVEGSVS</sequence>
<organism evidence="2 3">
    <name type="scientific">Solanum commersonii</name>
    <name type="common">Commerson's wild potato</name>
    <name type="synonym">Commerson's nightshade</name>
    <dbReference type="NCBI Taxonomy" id="4109"/>
    <lineage>
        <taxon>Eukaryota</taxon>
        <taxon>Viridiplantae</taxon>
        <taxon>Streptophyta</taxon>
        <taxon>Embryophyta</taxon>
        <taxon>Tracheophyta</taxon>
        <taxon>Spermatophyta</taxon>
        <taxon>Magnoliopsida</taxon>
        <taxon>eudicotyledons</taxon>
        <taxon>Gunneridae</taxon>
        <taxon>Pentapetalae</taxon>
        <taxon>asterids</taxon>
        <taxon>lamiids</taxon>
        <taxon>Solanales</taxon>
        <taxon>Solanaceae</taxon>
        <taxon>Solanoideae</taxon>
        <taxon>Solaneae</taxon>
        <taxon>Solanum</taxon>
    </lineage>
</organism>
<evidence type="ECO:0000313" key="2">
    <source>
        <dbReference type="EMBL" id="KAG5594777.1"/>
    </source>
</evidence>
<feature type="compositionally biased region" description="Basic and acidic residues" evidence="1">
    <location>
        <begin position="59"/>
        <end position="89"/>
    </location>
</feature>